<dbReference type="FunFam" id="2.60.120.200:FF:000028">
    <property type="entry name" value="Blast:Protein ERGIC-53"/>
    <property type="match status" value="1"/>
</dbReference>
<sequence>MAGFNTLSVTVFLLFLAVLYCSAQPPFKKFEYKYSFKGPHLIQKDETVPFWQYGGSALASEDKVRVTPSLRSRRGYIWSKMETSFDWWEIEVIFKVTGRGRVGADGLGIWFTQTRGEEGGVYGSSDKWNGMGLFFDSFDNDNQRNNPYILVVTNDGTKQYDHHNDGLMQQLGGCMRDFRNKPFPVRAKVEYYKNVLTVYFHQGLSANDHDYELCMRAENVYLPQKGYFGVSAATGGLADDHDVMKFLTHSLATPESKIDKDGFITDEEAKKFKDEFDDFQGKLQQQKEDFRQQHPDKIRDDYDDTDSFFEDDFTRELKLILTTQNGVMQQIKMLGSKLDEIVGRQERTLSLMSSVQAASAASIGGGGAPPVQHTGGAGSVMQRHEVDSLLNTQRELQQSVRDIRNVVGDVQNKAGLIYNRQPTNQGAQMNQGNPLADHEMLDKINSIQDSVLKLTHRPETQQAICPPAPEMPSCLTPTLFFVFAFIQIFVIFLYTVYRSKQEAAAKKFY</sequence>
<evidence type="ECO:0000256" key="5">
    <source>
        <dbReference type="ARBA" id="ARBA00022989"/>
    </source>
</evidence>
<dbReference type="SUPFAM" id="SSF49899">
    <property type="entry name" value="Concanavalin A-like lectins/glucanases"/>
    <property type="match status" value="1"/>
</dbReference>
<dbReference type="GO" id="GO:0005537">
    <property type="term" value="F:D-mannose binding"/>
    <property type="evidence" value="ECO:0000318"/>
    <property type="project" value="GO_Central"/>
</dbReference>
<dbReference type="Gene3D" id="2.60.120.200">
    <property type="match status" value="1"/>
</dbReference>
<dbReference type="InParanoid" id="A0A7M7R9N6"/>
<evidence type="ECO:0000256" key="7">
    <source>
        <dbReference type="ARBA" id="ARBA00023157"/>
    </source>
</evidence>
<reference evidence="11" key="2">
    <citation type="submission" date="2021-01" db="UniProtKB">
        <authorList>
            <consortium name="EnsemblMetazoa"/>
        </authorList>
    </citation>
    <scope>IDENTIFICATION</scope>
</reference>
<dbReference type="PROSITE" id="PS51328">
    <property type="entry name" value="L_LECTIN_LIKE"/>
    <property type="match status" value="1"/>
</dbReference>
<organism evidence="11 12">
    <name type="scientific">Strongylocentrotus purpuratus</name>
    <name type="common">Purple sea urchin</name>
    <dbReference type="NCBI Taxonomy" id="7668"/>
    <lineage>
        <taxon>Eukaryota</taxon>
        <taxon>Metazoa</taxon>
        <taxon>Echinodermata</taxon>
        <taxon>Eleutherozoa</taxon>
        <taxon>Echinozoa</taxon>
        <taxon>Echinoidea</taxon>
        <taxon>Euechinoidea</taxon>
        <taxon>Echinacea</taxon>
        <taxon>Camarodonta</taxon>
        <taxon>Echinidea</taxon>
        <taxon>Strongylocentrotidae</taxon>
        <taxon>Strongylocentrotus</taxon>
    </lineage>
</organism>
<evidence type="ECO:0000256" key="6">
    <source>
        <dbReference type="ARBA" id="ARBA00023136"/>
    </source>
</evidence>
<evidence type="ECO:0000256" key="4">
    <source>
        <dbReference type="ARBA" id="ARBA00022734"/>
    </source>
</evidence>
<dbReference type="GeneID" id="575299"/>
<dbReference type="InterPro" id="IPR005052">
    <property type="entry name" value="Lectin_leg"/>
</dbReference>
<comment type="subcellular location">
    <subcellularLocation>
        <location evidence="1">Endoplasmic reticulum-Golgi intermediate compartment membrane</location>
        <topology evidence="1">Single-pass type I membrane protein</topology>
    </subcellularLocation>
</comment>
<dbReference type="InterPro" id="IPR013320">
    <property type="entry name" value="ConA-like_dom_sf"/>
</dbReference>
<dbReference type="GO" id="GO:0033116">
    <property type="term" value="C:endoplasmic reticulum-Golgi intermediate compartment membrane"/>
    <property type="evidence" value="ECO:0007669"/>
    <property type="project" value="UniProtKB-SubCell"/>
</dbReference>
<dbReference type="GO" id="GO:0005789">
    <property type="term" value="C:endoplasmic reticulum membrane"/>
    <property type="evidence" value="ECO:0000318"/>
    <property type="project" value="GO_Central"/>
</dbReference>
<dbReference type="CDD" id="cd06902">
    <property type="entry name" value="lectin_ERGIC-53_ERGL"/>
    <property type="match status" value="1"/>
</dbReference>
<dbReference type="PANTHER" id="PTHR12223:SF28">
    <property type="entry name" value="LECTIN, MANNOSE BINDING 1 LIKE"/>
    <property type="match status" value="1"/>
</dbReference>
<keyword evidence="2 8" id="KW-0812">Transmembrane</keyword>
<dbReference type="GO" id="GO:0006888">
    <property type="term" value="P:endoplasmic reticulum to Golgi vesicle-mediated transport"/>
    <property type="evidence" value="ECO:0000318"/>
    <property type="project" value="GO_Central"/>
</dbReference>
<dbReference type="Proteomes" id="UP000007110">
    <property type="component" value="Unassembled WGS sequence"/>
</dbReference>
<evidence type="ECO:0000256" key="1">
    <source>
        <dbReference type="ARBA" id="ARBA00004151"/>
    </source>
</evidence>
<dbReference type="OMA" id="RYELCIR"/>
<keyword evidence="12" id="KW-1185">Reference proteome</keyword>
<dbReference type="EnsemblMetazoa" id="XM_775710">
    <property type="protein sequence ID" value="XP_780803"/>
    <property type="gene ID" value="LOC575299"/>
</dbReference>
<evidence type="ECO:0000256" key="8">
    <source>
        <dbReference type="SAM" id="Phobius"/>
    </source>
</evidence>
<dbReference type="GO" id="GO:0030134">
    <property type="term" value="C:COPII-coated ER to Golgi transport vesicle"/>
    <property type="evidence" value="ECO:0000318"/>
    <property type="project" value="GO_Central"/>
</dbReference>
<name>A0A7M7R9N6_STRPU</name>
<feature type="domain" description="L-type lectin-like" evidence="10">
    <location>
        <begin position="28"/>
        <end position="251"/>
    </location>
</feature>
<dbReference type="AlphaFoldDB" id="A0A7M7R9N6"/>
<proteinExistence type="predicted"/>
<evidence type="ECO:0000256" key="2">
    <source>
        <dbReference type="ARBA" id="ARBA00022692"/>
    </source>
</evidence>
<keyword evidence="6 8" id="KW-0472">Membrane</keyword>
<keyword evidence="5 8" id="KW-1133">Transmembrane helix</keyword>
<dbReference type="PANTHER" id="PTHR12223">
    <property type="entry name" value="VESICULAR MANNOSE-BINDING LECTIN"/>
    <property type="match status" value="1"/>
</dbReference>
<dbReference type="OrthoDB" id="10265193at2759"/>
<protein>
    <recommendedName>
        <fullName evidence="10">L-type lectin-like domain-containing protein</fullName>
    </recommendedName>
</protein>
<dbReference type="RefSeq" id="XP_780803.1">
    <property type="nucleotide sequence ID" value="XM_775710.5"/>
</dbReference>
<dbReference type="InterPro" id="IPR051136">
    <property type="entry name" value="Intracellular_Lectin-GPT"/>
</dbReference>
<keyword evidence="3 9" id="KW-0732">Signal</keyword>
<feature type="transmembrane region" description="Helical" evidence="8">
    <location>
        <begin position="479"/>
        <end position="497"/>
    </location>
</feature>
<accession>A0A7M7R9N6</accession>
<evidence type="ECO:0000256" key="3">
    <source>
        <dbReference type="ARBA" id="ARBA00022729"/>
    </source>
</evidence>
<evidence type="ECO:0000259" key="10">
    <source>
        <dbReference type="PROSITE" id="PS51328"/>
    </source>
</evidence>
<feature type="chain" id="PRO_5029633222" description="L-type lectin-like domain-containing protein" evidence="9">
    <location>
        <begin position="24"/>
        <end position="509"/>
    </location>
</feature>
<evidence type="ECO:0000313" key="12">
    <source>
        <dbReference type="Proteomes" id="UP000007110"/>
    </source>
</evidence>
<dbReference type="KEGG" id="spu:575299"/>
<dbReference type="GO" id="GO:0000139">
    <property type="term" value="C:Golgi membrane"/>
    <property type="evidence" value="ECO:0000318"/>
    <property type="project" value="GO_Central"/>
</dbReference>
<dbReference type="GO" id="GO:0005793">
    <property type="term" value="C:endoplasmic reticulum-Golgi intermediate compartment"/>
    <property type="evidence" value="ECO:0000318"/>
    <property type="project" value="GO_Central"/>
</dbReference>
<evidence type="ECO:0000256" key="9">
    <source>
        <dbReference type="SAM" id="SignalP"/>
    </source>
</evidence>
<keyword evidence="4" id="KW-0430">Lectin</keyword>
<feature type="signal peptide" evidence="9">
    <location>
        <begin position="1"/>
        <end position="23"/>
    </location>
</feature>
<keyword evidence="7" id="KW-1015">Disulfide bond</keyword>
<reference evidence="12" key="1">
    <citation type="submission" date="2015-02" db="EMBL/GenBank/DDBJ databases">
        <title>Genome sequencing for Strongylocentrotus purpuratus.</title>
        <authorList>
            <person name="Murali S."/>
            <person name="Liu Y."/>
            <person name="Vee V."/>
            <person name="English A."/>
            <person name="Wang M."/>
            <person name="Skinner E."/>
            <person name="Han Y."/>
            <person name="Muzny D.M."/>
            <person name="Worley K.C."/>
            <person name="Gibbs R.A."/>
        </authorList>
    </citation>
    <scope>NUCLEOTIDE SEQUENCE</scope>
</reference>
<dbReference type="Pfam" id="PF03388">
    <property type="entry name" value="Lectin_leg-like"/>
    <property type="match status" value="1"/>
</dbReference>
<evidence type="ECO:0000313" key="11">
    <source>
        <dbReference type="EnsemblMetazoa" id="XP_780803"/>
    </source>
</evidence>